<dbReference type="RefSeq" id="WP_146294220.1">
    <property type="nucleotide sequence ID" value="NZ_CP042326.1"/>
</dbReference>
<gene>
    <name evidence="1" type="ORF">FRE64_00815</name>
</gene>
<reference evidence="1" key="1">
    <citation type="submission" date="2019-08" db="EMBL/GenBank/DDBJ databases">
        <title>Carotenoids and Carotenoid Binding Proteins in the Halophilic Cyanobacterium Euhalothece sp. ZM00.</title>
        <authorList>
            <person name="Cho S.M."/>
            <person name="Song J.Y."/>
            <person name="Park Y.-I."/>
        </authorList>
    </citation>
    <scope>NUCLEOTIDE SEQUENCE [LARGE SCALE GENOMIC DNA]</scope>
    <source>
        <strain evidence="1">Z-M001</strain>
    </source>
</reference>
<name>A0A5B8NKI0_9CHRO</name>
<dbReference type="OrthoDB" id="490422at2"/>
<dbReference type="Proteomes" id="UP000318453">
    <property type="component" value="Chromosome"/>
</dbReference>
<keyword evidence="2" id="KW-1185">Reference proteome</keyword>
<proteinExistence type="predicted"/>
<protein>
    <submittedName>
        <fullName evidence="1">Uncharacterized protein</fullName>
    </submittedName>
</protein>
<accession>A0A5B8NKI0</accession>
<dbReference type="AlphaFoldDB" id="A0A5B8NKI0"/>
<organism evidence="1 2">
    <name type="scientific">Euhalothece natronophila Z-M001</name>
    <dbReference type="NCBI Taxonomy" id="522448"/>
    <lineage>
        <taxon>Bacteria</taxon>
        <taxon>Bacillati</taxon>
        <taxon>Cyanobacteriota</taxon>
        <taxon>Cyanophyceae</taxon>
        <taxon>Oscillatoriophycideae</taxon>
        <taxon>Chroococcales</taxon>
        <taxon>Halothecacae</taxon>
        <taxon>Halothece cluster</taxon>
        <taxon>Euhalothece</taxon>
    </lineage>
</organism>
<evidence type="ECO:0000313" key="1">
    <source>
        <dbReference type="EMBL" id="QDZ38609.1"/>
    </source>
</evidence>
<dbReference type="EMBL" id="CP042326">
    <property type="protein sequence ID" value="QDZ38609.1"/>
    <property type="molecule type" value="Genomic_DNA"/>
</dbReference>
<sequence length="359" mass="42131">MLRVSPSLFQSLEQQQQLIMMKKLLFAVCRNYWENNRTILASTKLEDLLLELYECYPSRLAVRNKLEEVVEGLNKREKYYPISAILIQKISKIYDGSTNQDQTLLAPLPTEEIRMITSTGVNVAIPNIVHKFEQDEHYQRIHKILFALYAKCWENDPNILYNYPLDYLIKEVYRHYSNLESLTFNLLKIIKGLNKQGIYSQVAQKIINELANLYQEEADTEPLTSLASTSKITLKNQDSRNYTKPIKKYDFNNNIYQIRKRLMKSTNPLRAKIILYYLLYSSQIETQEIDQLFLKSYELDQMLLQVPQKIKTLENLQVSLEETARKLSANHNILLNNLQDNLNVTNAIILSLKPLYETY</sequence>
<evidence type="ECO:0000313" key="2">
    <source>
        <dbReference type="Proteomes" id="UP000318453"/>
    </source>
</evidence>
<dbReference type="KEGG" id="enn:FRE64_00815"/>